<dbReference type="PROSITE" id="PS00379">
    <property type="entry name" value="CDP_ALCOHOL_P_TRANSF"/>
    <property type="match status" value="1"/>
</dbReference>
<dbReference type="PIRSF" id="PIRSF015665">
    <property type="entry name" value="CHOPT"/>
    <property type="match status" value="1"/>
</dbReference>
<feature type="transmembrane region" description="Helical" evidence="6">
    <location>
        <begin position="334"/>
        <end position="359"/>
    </location>
</feature>
<comment type="similarity">
    <text evidence="2 5">Belongs to the CDP-alcohol phosphatidyltransferase class-I family.</text>
</comment>
<comment type="subcellular location">
    <subcellularLocation>
        <location evidence="1">Membrane</location>
    </subcellularLocation>
</comment>
<evidence type="ECO:0000256" key="6">
    <source>
        <dbReference type="SAM" id="Phobius"/>
    </source>
</evidence>
<gene>
    <name evidence="7" type="primary">Seli</name>
</gene>
<protein>
    <submittedName>
        <fullName evidence="7">Ethanolaminephosphotransferase 1</fullName>
    </submittedName>
</protein>
<keyword evidence="3 5" id="KW-0808">Transferase</keyword>
<feature type="transmembrane region" description="Helical" evidence="6">
    <location>
        <begin position="280"/>
        <end position="298"/>
    </location>
</feature>
<keyword evidence="6" id="KW-0812">Transmembrane</keyword>
<dbReference type="InterPro" id="IPR014472">
    <property type="entry name" value="CHOPT"/>
</dbReference>
<organism evidence="7">
    <name type="scientific">Phallusia mammillata</name>
    <dbReference type="NCBI Taxonomy" id="59560"/>
    <lineage>
        <taxon>Eukaryota</taxon>
        <taxon>Metazoa</taxon>
        <taxon>Chordata</taxon>
        <taxon>Tunicata</taxon>
        <taxon>Ascidiacea</taxon>
        <taxon>Phlebobranchia</taxon>
        <taxon>Ascidiidae</taxon>
        <taxon>Phallusia</taxon>
    </lineage>
</organism>
<keyword evidence="6" id="KW-1133">Transmembrane helix</keyword>
<evidence type="ECO:0000256" key="4">
    <source>
        <dbReference type="ARBA" id="ARBA00023136"/>
    </source>
</evidence>
<dbReference type="Gene3D" id="1.20.120.1760">
    <property type="match status" value="1"/>
</dbReference>
<dbReference type="PANTHER" id="PTHR10414:SF71">
    <property type="entry name" value="FI05338P"/>
    <property type="match status" value="1"/>
</dbReference>
<feature type="transmembrane region" description="Helical" evidence="6">
    <location>
        <begin position="245"/>
        <end position="268"/>
    </location>
</feature>
<keyword evidence="4 6" id="KW-0472">Membrane</keyword>
<accession>A0A6F9DS63</accession>
<feature type="transmembrane region" description="Helical" evidence="6">
    <location>
        <begin position="48"/>
        <end position="67"/>
    </location>
</feature>
<evidence type="ECO:0000256" key="5">
    <source>
        <dbReference type="RuleBase" id="RU003750"/>
    </source>
</evidence>
<evidence type="ECO:0000313" key="7">
    <source>
        <dbReference type="EMBL" id="CAB3265959.1"/>
    </source>
</evidence>
<dbReference type="EMBL" id="LR790097">
    <property type="protein sequence ID" value="CAB3265959.1"/>
    <property type="molecule type" value="mRNA"/>
</dbReference>
<evidence type="ECO:0000256" key="2">
    <source>
        <dbReference type="ARBA" id="ARBA00010441"/>
    </source>
</evidence>
<dbReference type="GO" id="GO:0004307">
    <property type="term" value="F:ethanolaminephosphotransferase activity"/>
    <property type="evidence" value="ECO:0007669"/>
    <property type="project" value="TreeGrafter"/>
</dbReference>
<dbReference type="PANTHER" id="PTHR10414">
    <property type="entry name" value="ETHANOLAMINEPHOSPHOTRANSFERASE"/>
    <property type="match status" value="1"/>
</dbReference>
<dbReference type="InterPro" id="IPR000462">
    <property type="entry name" value="CDP-OH_P_trans"/>
</dbReference>
<evidence type="ECO:0000256" key="1">
    <source>
        <dbReference type="ARBA" id="ARBA00004370"/>
    </source>
</evidence>
<feature type="transmembrane region" description="Helical" evidence="6">
    <location>
        <begin position="175"/>
        <end position="193"/>
    </location>
</feature>
<sequence>MYISEEQLKGFDSYKYRCIDSSPLSNYIIHPFWNQCVKLCPKWLAPNVLTISGFLLLVMQFVLLSIYDPFYVTAKEGSFPSWVWWFSAFAQFFSHTLDGIDGKQARRTGSSSPLGELFDHGLDSWCVSFFVLNVYSVFGGSVDVGVYLYVLYVTLFAFLLSHWEKYNTGILFLPWGYDLSQTALFAIYVITAIKSVNLWKIPLFGISYSTVFIVVAFGSTFAATPVALYNVYLAHRDGTNKQSSLYEVLLPLISPAIAFSLLHIWIVFSPISIMTYNPRLALFLISVVFSNISCRLVVAQMSGTRCQVINKFLPVLALALSITLYLRDAKVDNYLFWSVTVFLTLAHIHYGIVVVNTLANHFGIKVFSIAKKKD</sequence>
<evidence type="ECO:0000256" key="3">
    <source>
        <dbReference type="ARBA" id="ARBA00022679"/>
    </source>
</evidence>
<feature type="transmembrane region" description="Helical" evidence="6">
    <location>
        <begin position="144"/>
        <end position="163"/>
    </location>
</feature>
<reference evidence="7" key="1">
    <citation type="submission" date="2020-04" db="EMBL/GenBank/DDBJ databases">
        <authorList>
            <person name="Neveu A P."/>
        </authorList>
    </citation>
    <scope>NUCLEOTIDE SEQUENCE</scope>
    <source>
        <tissue evidence="7">Whole embryo</tissue>
    </source>
</reference>
<name>A0A6F9DS63_9ASCI</name>
<proteinExistence type="evidence at transcript level"/>
<dbReference type="FunFam" id="1.20.120.1760:FF:000016">
    <property type="entry name" value="ethanolaminephosphotransferase 1"/>
    <property type="match status" value="1"/>
</dbReference>
<dbReference type="Pfam" id="PF01066">
    <property type="entry name" value="CDP-OH_P_transf"/>
    <property type="match status" value="1"/>
</dbReference>
<dbReference type="GO" id="GO:0006646">
    <property type="term" value="P:phosphatidylethanolamine biosynthetic process"/>
    <property type="evidence" value="ECO:0007669"/>
    <property type="project" value="TreeGrafter"/>
</dbReference>
<feature type="transmembrane region" description="Helical" evidence="6">
    <location>
        <begin position="310"/>
        <end position="328"/>
    </location>
</feature>
<dbReference type="InterPro" id="IPR043130">
    <property type="entry name" value="CDP-OH_PTrfase_TM_dom"/>
</dbReference>
<dbReference type="GO" id="GO:0005789">
    <property type="term" value="C:endoplasmic reticulum membrane"/>
    <property type="evidence" value="ECO:0007669"/>
    <property type="project" value="TreeGrafter"/>
</dbReference>
<dbReference type="AlphaFoldDB" id="A0A6F9DS63"/>
<dbReference type="GO" id="GO:0005794">
    <property type="term" value="C:Golgi apparatus"/>
    <property type="evidence" value="ECO:0007669"/>
    <property type="project" value="TreeGrafter"/>
</dbReference>
<feature type="transmembrane region" description="Helical" evidence="6">
    <location>
        <begin position="205"/>
        <end position="233"/>
    </location>
</feature>
<dbReference type="InterPro" id="IPR048254">
    <property type="entry name" value="CDP_ALCOHOL_P_TRANSF_CS"/>
</dbReference>